<protein>
    <submittedName>
        <fullName evidence="1">Uncharacterized protein</fullName>
    </submittedName>
</protein>
<reference evidence="1 2" key="1">
    <citation type="submission" date="2016-10" db="EMBL/GenBank/DDBJ databases">
        <authorList>
            <person name="de Groot N.N."/>
        </authorList>
    </citation>
    <scope>NUCLEOTIDE SEQUENCE [LARGE SCALE GENOMIC DNA]</scope>
    <source>
        <strain evidence="1 2">R5</strain>
    </source>
</reference>
<evidence type="ECO:0000313" key="2">
    <source>
        <dbReference type="Proteomes" id="UP000199245"/>
    </source>
</evidence>
<dbReference type="EMBL" id="FMZW01000031">
    <property type="protein sequence ID" value="SDE67260.1"/>
    <property type="molecule type" value="Genomic_DNA"/>
</dbReference>
<dbReference type="Proteomes" id="UP000199245">
    <property type="component" value="Unassembled WGS sequence"/>
</dbReference>
<proteinExistence type="predicted"/>
<accession>A0A1G7EU74</accession>
<evidence type="ECO:0000313" key="1">
    <source>
        <dbReference type="EMBL" id="SDE67260.1"/>
    </source>
</evidence>
<name>A0A1G7EU74_9BRAD</name>
<sequence>MLIARGIVWRHSPPHIWVRGLVLMKRKVAAILAADIAGQSRLVADDEEETLRRLASSRQVRFFAVGPNERPANM</sequence>
<dbReference type="AlphaFoldDB" id="A0A1G7EU74"/>
<gene>
    <name evidence="1" type="ORF">SAMN05216337_103190</name>
</gene>
<organism evidence="1 2">
    <name type="scientific">Bradyrhizobium brasilense</name>
    <dbReference type="NCBI Taxonomy" id="1419277"/>
    <lineage>
        <taxon>Bacteria</taxon>
        <taxon>Pseudomonadati</taxon>
        <taxon>Pseudomonadota</taxon>
        <taxon>Alphaproteobacteria</taxon>
        <taxon>Hyphomicrobiales</taxon>
        <taxon>Nitrobacteraceae</taxon>
        <taxon>Bradyrhizobium</taxon>
    </lineage>
</organism>